<sequence>MGARSIRSWTLIKSHPRTVCLAIVCASGPFDREEKKCVWRCEFPSLNLCTTHIHITLVLSILRISLQTKQDSWTRGLSRQQGSGGQFPER</sequence>
<gene>
    <name evidence="1" type="ORF">KQX54_007049</name>
</gene>
<dbReference type="Proteomes" id="UP000826195">
    <property type="component" value="Unassembled WGS sequence"/>
</dbReference>
<organism evidence="1 2">
    <name type="scientific">Cotesia glomerata</name>
    <name type="common">Lepidopteran parasitic wasp</name>
    <name type="synonym">Apanteles glomeratus</name>
    <dbReference type="NCBI Taxonomy" id="32391"/>
    <lineage>
        <taxon>Eukaryota</taxon>
        <taxon>Metazoa</taxon>
        <taxon>Ecdysozoa</taxon>
        <taxon>Arthropoda</taxon>
        <taxon>Hexapoda</taxon>
        <taxon>Insecta</taxon>
        <taxon>Pterygota</taxon>
        <taxon>Neoptera</taxon>
        <taxon>Endopterygota</taxon>
        <taxon>Hymenoptera</taxon>
        <taxon>Apocrita</taxon>
        <taxon>Ichneumonoidea</taxon>
        <taxon>Braconidae</taxon>
        <taxon>Microgastrinae</taxon>
        <taxon>Cotesia</taxon>
    </lineage>
</organism>
<evidence type="ECO:0000313" key="1">
    <source>
        <dbReference type="EMBL" id="KAH0567152.1"/>
    </source>
</evidence>
<accession>A0AAV7J5I3</accession>
<dbReference type="AlphaFoldDB" id="A0AAV7J5I3"/>
<name>A0AAV7J5I3_COTGL</name>
<comment type="caution">
    <text evidence="1">The sequence shown here is derived from an EMBL/GenBank/DDBJ whole genome shotgun (WGS) entry which is preliminary data.</text>
</comment>
<reference evidence="1 2" key="1">
    <citation type="journal article" date="2021" name="J. Hered.">
        <title>A chromosome-level genome assembly of the parasitoid wasp, Cotesia glomerata (Hymenoptera: Braconidae).</title>
        <authorList>
            <person name="Pinto B.J."/>
            <person name="Weis J.J."/>
            <person name="Gamble T."/>
            <person name="Ode P.J."/>
            <person name="Paul R."/>
            <person name="Zaspel J.M."/>
        </authorList>
    </citation>
    <scope>NUCLEOTIDE SEQUENCE [LARGE SCALE GENOMIC DNA]</scope>
    <source>
        <strain evidence="1">CgM1</strain>
    </source>
</reference>
<keyword evidence="2" id="KW-1185">Reference proteome</keyword>
<dbReference type="EMBL" id="JAHXZJ010000001">
    <property type="protein sequence ID" value="KAH0567152.1"/>
    <property type="molecule type" value="Genomic_DNA"/>
</dbReference>
<proteinExistence type="predicted"/>
<protein>
    <submittedName>
        <fullName evidence="1">Uncharacterized protein</fullName>
    </submittedName>
</protein>
<evidence type="ECO:0000313" key="2">
    <source>
        <dbReference type="Proteomes" id="UP000826195"/>
    </source>
</evidence>